<dbReference type="InterPro" id="IPR046054">
    <property type="entry name" value="DUF6012"/>
</dbReference>
<gene>
    <name evidence="1" type="ORF">QX249_08810</name>
</gene>
<evidence type="ECO:0000313" key="2">
    <source>
        <dbReference type="Proteomes" id="UP001253193"/>
    </source>
</evidence>
<comment type="caution">
    <text evidence="1">The sequence shown here is derived from an EMBL/GenBank/DDBJ whole genome shotgun (WGS) entry which is preliminary data.</text>
</comment>
<dbReference type="AlphaFoldDB" id="A0AAW8PX93"/>
<dbReference type="Proteomes" id="UP001253193">
    <property type="component" value="Unassembled WGS sequence"/>
</dbReference>
<protein>
    <submittedName>
        <fullName evidence="1">DUF6012 family protein</fullName>
    </submittedName>
</protein>
<evidence type="ECO:0000313" key="1">
    <source>
        <dbReference type="EMBL" id="MDS1820758.1"/>
    </source>
</evidence>
<dbReference type="EMBL" id="JAUHGG010000003">
    <property type="protein sequence ID" value="MDS1820758.1"/>
    <property type="molecule type" value="Genomic_DNA"/>
</dbReference>
<organism evidence="1 2">
    <name type="scientific">Vibrio parahaemolyticus</name>
    <dbReference type="NCBI Taxonomy" id="670"/>
    <lineage>
        <taxon>Bacteria</taxon>
        <taxon>Pseudomonadati</taxon>
        <taxon>Pseudomonadota</taxon>
        <taxon>Gammaproteobacteria</taxon>
        <taxon>Vibrionales</taxon>
        <taxon>Vibrionaceae</taxon>
        <taxon>Vibrio</taxon>
    </lineage>
</organism>
<name>A0AAW8PX93_VIBPH</name>
<dbReference type="Pfam" id="PF19475">
    <property type="entry name" value="DUF6012"/>
    <property type="match status" value="1"/>
</dbReference>
<reference evidence="1" key="1">
    <citation type="submission" date="2023-06" db="EMBL/GenBank/DDBJ databases">
        <title>Genomic Diversity of Vibrio spp. and Metagenomic Analysis of Pathogens in Florida Gulf Coastal Waters Following Hurricane Ian.</title>
        <authorList>
            <person name="Brumfield K.D."/>
        </authorList>
    </citation>
    <scope>NUCLEOTIDE SEQUENCE</scope>
    <source>
        <strain evidence="1">WBS2B-138</strain>
    </source>
</reference>
<accession>A0AAW8PX93</accession>
<sequence>MLYHITPQIRCSKYGNIAIELLDITIPELDLNLKEGSDVVVRKPYPNKNYLVACRKIGKKAIDGILINSEVKLSEYTVITRWVLNRELVISHVVKNRVLDDEHELVSDNMCNLYGTTIDNKNYPHRFPQWFLDANVSPLQANTCMDIDSQVIEGYLCGDERTSMLGNQKVILSRVQCRDLPTVSLEQVIRGGLSDRFPEISDAFNVDRSEQNNKDKLKQIIMEELHNYRFIRKAVGFEGKLPEHLELLQGRPPKNEDDTFDNCIMFVTQVRTPNDSSSSYSFVCRHPNGDLSEQREQSFLRIPEEIKHLAACLFKIDQTQEKQGNPSICYQLLNESQPKEGFLN</sequence>
<proteinExistence type="predicted"/>
<dbReference type="RefSeq" id="WP_311019535.1">
    <property type="nucleotide sequence ID" value="NZ_JAUHGG010000003.1"/>
</dbReference>